<dbReference type="AlphaFoldDB" id="Q2GAL1"/>
<dbReference type="HOGENOM" id="CLU_2143275_0_0_5"/>
<evidence type="ECO:0008006" key="4">
    <source>
        <dbReference type="Google" id="ProtNLM"/>
    </source>
</evidence>
<reference evidence="3" key="1">
    <citation type="submission" date="2006-01" db="EMBL/GenBank/DDBJ databases">
        <title>Complete sequence of Novosphingobium aromaticivorans DSM 12444.</title>
        <authorList>
            <consortium name="US DOE Joint Genome Institute"/>
            <person name="Copeland A."/>
            <person name="Lucas S."/>
            <person name="Lapidus A."/>
            <person name="Barry K."/>
            <person name="Detter J.C."/>
            <person name="Glavina T."/>
            <person name="Hammon N."/>
            <person name="Israni S."/>
            <person name="Pitluck S."/>
            <person name="Chain P."/>
            <person name="Malfatti S."/>
            <person name="Shin M."/>
            <person name="Vergez L."/>
            <person name="Schmutz J."/>
            <person name="Larimer F."/>
            <person name="Land M."/>
            <person name="Kyrpides N."/>
            <person name="Ivanova N."/>
            <person name="Fredrickson J."/>
            <person name="Balkwill D."/>
            <person name="Romine M.F."/>
            <person name="Richardson P."/>
        </authorList>
    </citation>
    <scope>NUCLEOTIDE SEQUENCE [LARGE SCALE GENOMIC DNA]</scope>
    <source>
        <strain evidence="3">ATCC 700278 / DSM 12444 / CCUG 56034 / CIP 105152 / NBRC 16084 / F199</strain>
    </source>
</reference>
<proteinExistence type="predicted"/>
<dbReference type="EMBL" id="CP000248">
    <property type="protein sequence ID" value="ABD25112.1"/>
    <property type="molecule type" value="Genomic_DNA"/>
</dbReference>
<dbReference type="RefSeq" id="WP_011444326.1">
    <property type="nucleotide sequence ID" value="NC_007794.1"/>
</dbReference>
<keyword evidence="1" id="KW-0812">Transmembrane</keyword>
<keyword evidence="3" id="KW-1185">Reference proteome</keyword>
<keyword evidence="1" id="KW-0472">Membrane</keyword>
<organism evidence="2 3">
    <name type="scientific">Novosphingobium aromaticivorans (strain ATCC 700278 / DSM 12444 / CCUG 56034 / CIP 105152 / NBRC 16084 / F199)</name>
    <dbReference type="NCBI Taxonomy" id="279238"/>
    <lineage>
        <taxon>Bacteria</taxon>
        <taxon>Pseudomonadati</taxon>
        <taxon>Pseudomonadota</taxon>
        <taxon>Alphaproteobacteria</taxon>
        <taxon>Sphingomonadales</taxon>
        <taxon>Sphingomonadaceae</taxon>
        <taxon>Novosphingobium</taxon>
    </lineage>
</organism>
<name>Q2GAL1_NOVAD</name>
<accession>Q2GAL1</accession>
<dbReference type="eggNOG" id="ENOG5031GSM">
    <property type="taxonomic scope" value="Bacteria"/>
</dbReference>
<protein>
    <recommendedName>
        <fullName evidence="4">Transmembrane protein</fullName>
    </recommendedName>
</protein>
<evidence type="ECO:0000313" key="3">
    <source>
        <dbReference type="Proteomes" id="UP000009134"/>
    </source>
</evidence>
<sequence>MNSGDTGNAAQVRLIAEQVAEAAVIKFAAEHPELRKAEIPPPIKWAGVIISALFTTGVAGSAFWIVSSVSEMQVTLARMDERQALLTTSQDKNYSEIERRVTVLEGYHKQGGGQ</sequence>
<gene>
    <name evidence="2" type="ordered locus">Saro_0665</name>
</gene>
<feature type="transmembrane region" description="Helical" evidence="1">
    <location>
        <begin position="45"/>
        <end position="66"/>
    </location>
</feature>
<dbReference type="KEGG" id="nar:Saro_0665"/>
<dbReference type="Proteomes" id="UP000009134">
    <property type="component" value="Chromosome"/>
</dbReference>
<keyword evidence="1" id="KW-1133">Transmembrane helix</keyword>
<dbReference type="STRING" id="279238.Saro_0665"/>
<evidence type="ECO:0000256" key="1">
    <source>
        <dbReference type="SAM" id="Phobius"/>
    </source>
</evidence>
<evidence type="ECO:0000313" key="2">
    <source>
        <dbReference type="EMBL" id="ABD25112.1"/>
    </source>
</evidence>